<sequence length="598" mass="66810">MTIPASKLLESLEAQIAALRAENESLQQQVVAQLSGARQWMIRRTTEMQQDNEEQKRAETMQRVFYRIAERATAGLSFHDFLQVVHQLLRELMFADNFYVALHNHDLGVVDFPYYVDERDGDEMQRYGVPYKKGMTEYLLELQQPLLMDTARFKALRKAGHMSEASGDLTFASWLGVPMQIHGRTSGVLVVQAYSDDVIYNDEDVKILGFFANHVSAAIERYQTIEELRKSEARYRSVIENVGVGVVVVQNGHMVFVNPSMERIVGHTTEALMAMPFTGSIHPDDVPTVVERHQRRLRGEPVEENYSFRVITARGEVRTLDLSAVLIQWGQRDATLLFVVDVTARVRAEADQKRALQQQIELNDLKSRFISVASHEFRTPLATIHGSVELLSHYEARMSTEQKRLTLKKIDDAVARMAHMLENVLVIGQSAAGRLQFKPQASAIASFCRSLVDELRSTMPDAFQNIQMTLDLPHESLRFELDESLIRNIVGNLLSNAVKYSPDGGAVTLRVKPVQATKLLIEVSDQGIGIPPADQPNLFESFHRASNVGNIAGTGLGLSIVRDAVECHRGTISLHSAAGQGSCFTVMLEAPPADTGNT</sequence>
<dbReference type="InterPro" id="IPR036890">
    <property type="entry name" value="HATPase_C_sf"/>
</dbReference>
<dbReference type="InterPro" id="IPR003661">
    <property type="entry name" value="HisK_dim/P_dom"/>
</dbReference>
<dbReference type="SUPFAM" id="SSF47384">
    <property type="entry name" value="Homodimeric domain of signal transducing histidine kinase"/>
    <property type="match status" value="1"/>
</dbReference>
<protein>
    <recommendedName>
        <fullName evidence="2">histidine kinase</fullName>
        <ecNumber evidence="2">2.7.13.3</ecNumber>
    </recommendedName>
</protein>
<dbReference type="PANTHER" id="PTHR43711">
    <property type="entry name" value="TWO-COMPONENT HISTIDINE KINASE"/>
    <property type="match status" value="1"/>
</dbReference>
<gene>
    <name evidence="9" type="ORF">RAE19_03575</name>
</gene>
<evidence type="ECO:0000313" key="10">
    <source>
        <dbReference type="Proteomes" id="UP001321700"/>
    </source>
</evidence>
<dbReference type="Gene3D" id="3.30.565.10">
    <property type="entry name" value="Histidine kinase-like ATPase, C-terminal domain"/>
    <property type="match status" value="1"/>
</dbReference>
<proteinExistence type="predicted"/>
<dbReference type="Pfam" id="PF00512">
    <property type="entry name" value="HisKA"/>
    <property type="match status" value="1"/>
</dbReference>
<organism evidence="9 10">
    <name type="scientific">Rhodoferax potami</name>
    <dbReference type="NCBI Taxonomy" id="3068338"/>
    <lineage>
        <taxon>Bacteria</taxon>
        <taxon>Pseudomonadati</taxon>
        <taxon>Pseudomonadota</taxon>
        <taxon>Betaproteobacteria</taxon>
        <taxon>Burkholderiales</taxon>
        <taxon>Comamonadaceae</taxon>
        <taxon>Rhodoferax</taxon>
    </lineage>
</organism>
<dbReference type="InterPro" id="IPR035965">
    <property type="entry name" value="PAS-like_dom_sf"/>
</dbReference>
<dbReference type="PROSITE" id="PS50109">
    <property type="entry name" value="HIS_KIN"/>
    <property type="match status" value="1"/>
</dbReference>
<evidence type="ECO:0000256" key="1">
    <source>
        <dbReference type="ARBA" id="ARBA00000085"/>
    </source>
</evidence>
<dbReference type="CDD" id="cd00082">
    <property type="entry name" value="HisKA"/>
    <property type="match status" value="1"/>
</dbReference>
<dbReference type="SMART" id="SM00091">
    <property type="entry name" value="PAS"/>
    <property type="match status" value="1"/>
</dbReference>
<dbReference type="InterPro" id="IPR004358">
    <property type="entry name" value="Sig_transdc_His_kin-like_C"/>
</dbReference>
<dbReference type="SUPFAM" id="SSF55785">
    <property type="entry name" value="PYP-like sensor domain (PAS domain)"/>
    <property type="match status" value="1"/>
</dbReference>
<name>A0ABU3KJ67_9BURK</name>
<dbReference type="Gene3D" id="3.30.450.40">
    <property type="match status" value="1"/>
</dbReference>
<keyword evidence="9" id="KW-0547">Nucleotide-binding</keyword>
<keyword evidence="6" id="KW-0902">Two-component regulatory system</keyword>
<dbReference type="CDD" id="cd00075">
    <property type="entry name" value="HATPase"/>
    <property type="match status" value="1"/>
</dbReference>
<dbReference type="SUPFAM" id="SSF55781">
    <property type="entry name" value="GAF domain-like"/>
    <property type="match status" value="1"/>
</dbReference>
<dbReference type="SMART" id="SM00065">
    <property type="entry name" value="GAF"/>
    <property type="match status" value="1"/>
</dbReference>
<comment type="catalytic activity">
    <reaction evidence="1">
        <text>ATP + protein L-histidine = ADP + protein N-phospho-L-histidine.</text>
        <dbReference type="EC" id="2.7.13.3"/>
    </reaction>
</comment>
<keyword evidence="3" id="KW-0597">Phosphoprotein</keyword>
<dbReference type="SMART" id="SM00388">
    <property type="entry name" value="HisKA"/>
    <property type="match status" value="1"/>
</dbReference>
<dbReference type="RefSeq" id="WP_313873625.1">
    <property type="nucleotide sequence ID" value="NZ_JAVBIK010000001.1"/>
</dbReference>
<dbReference type="PANTHER" id="PTHR43711:SF26">
    <property type="entry name" value="SENSOR HISTIDINE KINASE RCSC"/>
    <property type="match status" value="1"/>
</dbReference>
<dbReference type="CDD" id="cd00130">
    <property type="entry name" value="PAS"/>
    <property type="match status" value="1"/>
</dbReference>
<evidence type="ECO:0000256" key="6">
    <source>
        <dbReference type="ARBA" id="ARBA00023012"/>
    </source>
</evidence>
<dbReference type="PROSITE" id="PS50112">
    <property type="entry name" value="PAS"/>
    <property type="match status" value="1"/>
</dbReference>
<reference evidence="9 10" key="1">
    <citation type="submission" date="2023-08" db="EMBL/GenBank/DDBJ databases">
        <title>Rhodoferax potami sp. nov. and Rhodoferax mekongensis sp. nov., isolated from the Mekong River in Thailand.</title>
        <authorList>
            <person name="Kitikhun S."/>
            <person name="Charoenyingcharoen P."/>
            <person name="Siriarchawattana P."/>
            <person name="Likhitrattanapisal S."/>
            <person name="Nilsakha T."/>
            <person name="Chanpet A."/>
            <person name="Rattanawaree P."/>
            <person name="Ingsriswang S."/>
        </authorList>
    </citation>
    <scope>NUCLEOTIDE SEQUENCE [LARGE SCALE GENOMIC DNA]</scope>
    <source>
        <strain evidence="9 10">TBRC 17660</strain>
    </source>
</reference>
<dbReference type="InterPro" id="IPR003018">
    <property type="entry name" value="GAF"/>
</dbReference>
<evidence type="ECO:0000256" key="2">
    <source>
        <dbReference type="ARBA" id="ARBA00012438"/>
    </source>
</evidence>
<dbReference type="InterPro" id="IPR000014">
    <property type="entry name" value="PAS"/>
</dbReference>
<dbReference type="Pfam" id="PF00989">
    <property type="entry name" value="PAS"/>
    <property type="match status" value="1"/>
</dbReference>
<dbReference type="InterPro" id="IPR029016">
    <property type="entry name" value="GAF-like_dom_sf"/>
</dbReference>
<evidence type="ECO:0000313" key="9">
    <source>
        <dbReference type="EMBL" id="MDT7517825.1"/>
    </source>
</evidence>
<dbReference type="GO" id="GO:0005524">
    <property type="term" value="F:ATP binding"/>
    <property type="evidence" value="ECO:0007669"/>
    <property type="project" value="UniProtKB-KW"/>
</dbReference>
<dbReference type="EC" id="2.7.13.3" evidence="2"/>
<dbReference type="Proteomes" id="UP001321700">
    <property type="component" value="Unassembled WGS sequence"/>
</dbReference>
<dbReference type="Gene3D" id="3.30.450.20">
    <property type="entry name" value="PAS domain"/>
    <property type="match status" value="1"/>
</dbReference>
<dbReference type="SUPFAM" id="SSF55874">
    <property type="entry name" value="ATPase domain of HSP90 chaperone/DNA topoisomerase II/histidine kinase"/>
    <property type="match status" value="1"/>
</dbReference>
<evidence type="ECO:0000256" key="4">
    <source>
        <dbReference type="ARBA" id="ARBA00022679"/>
    </source>
</evidence>
<dbReference type="Gene3D" id="1.10.287.130">
    <property type="match status" value="1"/>
</dbReference>
<evidence type="ECO:0000259" key="7">
    <source>
        <dbReference type="PROSITE" id="PS50109"/>
    </source>
</evidence>
<dbReference type="SMART" id="SM00387">
    <property type="entry name" value="HATPase_c"/>
    <property type="match status" value="1"/>
</dbReference>
<dbReference type="Pfam" id="PF02518">
    <property type="entry name" value="HATPase_c"/>
    <property type="match status" value="1"/>
</dbReference>
<keyword evidence="5" id="KW-0418">Kinase</keyword>
<keyword evidence="10" id="KW-1185">Reference proteome</keyword>
<dbReference type="NCBIfam" id="TIGR00229">
    <property type="entry name" value="sensory_box"/>
    <property type="match status" value="1"/>
</dbReference>
<dbReference type="InterPro" id="IPR050736">
    <property type="entry name" value="Sensor_HK_Regulatory"/>
</dbReference>
<feature type="domain" description="Histidine kinase" evidence="7">
    <location>
        <begin position="372"/>
        <end position="592"/>
    </location>
</feature>
<keyword evidence="4" id="KW-0808">Transferase</keyword>
<dbReference type="Pfam" id="PF13185">
    <property type="entry name" value="GAF_2"/>
    <property type="match status" value="1"/>
</dbReference>
<dbReference type="EMBL" id="JAVBIK010000001">
    <property type="protein sequence ID" value="MDT7517825.1"/>
    <property type="molecule type" value="Genomic_DNA"/>
</dbReference>
<dbReference type="InterPro" id="IPR003594">
    <property type="entry name" value="HATPase_dom"/>
</dbReference>
<dbReference type="InterPro" id="IPR005467">
    <property type="entry name" value="His_kinase_dom"/>
</dbReference>
<evidence type="ECO:0000259" key="8">
    <source>
        <dbReference type="PROSITE" id="PS50112"/>
    </source>
</evidence>
<keyword evidence="9" id="KW-0067">ATP-binding</keyword>
<accession>A0ABU3KJ67</accession>
<dbReference type="PRINTS" id="PR00344">
    <property type="entry name" value="BCTRLSENSOR"/>
</dbReference>
<feature type="domain" description="PAS" evidence="8">
    <location>
        <begin position="231"/>
        <end position="300"/>
    </location>
</feature>
<evidence type="ECO:0000256" key="3">
    <source>
        <dbReference type="ARBA" id="ARBA00022553"/>
    </source>
</evidence>
<dbReference type="InterPro" id="IPR036097">
    <property type="entry name" value="HisK_dim/P_sf"/>
</dbReference>
<comment type="caution">
    <text evidence="9">The sequence shown here is derived from an EMBL/GenBank/DDBJ whole genome shotgun (WGS) entry which is preliminary data.</text>
</comment>
<evidence type="ECO:0000256" key="5">
    <source>
        <dbReference type="ARBA" id="ARBA00022777"/>
    </source>
</evidence>
<dbReference type="InterPro" id="IPR013767">
    <property type="entry name" value="PAS_fold"/>
</dbReference>